<evidence type="ECO:0000313" key="5">
    <source>
        <dbReference type="Proteomes" id="UP001243420"/>
    </source>
</evidence>
<proteinExistence type="inferred from homology"/>
<dbReference type="Pfam" id="PF01135">
    <property type="entry name" value="PCMT"/>
    <property type="match status" value="1"/>
</dbReference>
<evidence type="ECO:0000256" key="1">
    <source>
        <dbReference type="ARBA" id="ARBA00005369"/>
    </source>
</evidence>
<evidence type="ECO:0000256" key="3">
    <source>
        <dbReference type="ARBA" id="ARBA00030757"/>
    </source>
</evidence>
<keyword evidence="5" id="KW-1185">Reference proteome</keyword>
<dbReference type="PANTHER" id="PTHR11579:SF18">
    <property type="entry name" value="PROTEIN-L-ISOASPARTATE O-METHYLTRANSFERASE"/>
    <property type="match status" value="1"/>
</dbReference>
<dbReference type="InterPro" id="IPR029063">
    <property type="entry name" value="SAM-dependent_MTases_sf"/>
</dbReference>
<dbReference type="EMBL" id="CP122537">
    <property type="protein sequence ID" value="WGH78929.1"/>
    <property type="molecule type" value="Genomic_DNA"/>
</dbReference>
<dbReference type="Gene3D" id="3.40.50.150">
    <property type="entry name" value="Vaccinia Virus protein VP39"/>
    <property type="match status" value="1"/>
</dbReference>
<comment type="similarity">
    <text evidence="1">Belongs to the methyltransferase superfamily. L-isoaspartyl/D-aspartyl protein methyltransferase family.</text>
</comment>
<dbReference type="Proteomes" id="UP001243420">
    <property type="component" value="Chromosome"/>
</dbReference>
<name>A0ABY8LFI9_9RHOB</name>
<evidence type="ECO:0000256" key="2">
    <source>
        <dbReference type="ARBA" id="ARBA00013346"/>
    </source>
</evidence>
<dbReference type="InterPro" id="IPR000682">
    <property type="entry name" value="PCMT"/>
</dbReference>
<dbReference type="RefSeq" id="WP_279965680.1">
    <property type="nucleotide sequence ID" value="NZ_CP122537.1"/>
</dbReference>
<gene>
    <name evidence="4" type="ORF">P8627_01315</name>
</gene>
<dbReference type="PANTHER" id="PTHR11579">
    <property type="entry name" value="PROTEIN-L-ISOASPARTATE O-METHYLTRANSFERASE"/>
    <property type="match status" value="1"/>
</dbReference>
<sequence>MMVDTQVRPSDVTKFPIIAAMLDVAREAFVPGAAKPVAYMDAPVPLGGGREMLDARNFAKMLDALDIDRADQVLIIGGGLGYSAAVLARMADSVVMLEEDEAMAAEAEAALAADEVMNAAVLQGPLAEGAAKAGPFDVILVEGGVERIPDALTDQLKEGGRIAAIFMTGRLGETRLGRRIDGRMAWRFAFNATAPVLPGFEEQRGFLL</sequence>
<dbReference type="SUPFAM" id="SSF53335">
    <property type="entry name" value="S-adenosyl-L-methionine-dependent methyltransferases"/>
    <property type="match status" value="1"/>
</dbReference>
<organism evidence="4 5">
    <name type="scientific">Jannaschia ovalis</name>
    <dbReference type="NCBI Taxonomy" id="3038773"/>
    <lineage>
        <taxon>Bacteria</taxon>
        <taxon>Pseudomonadati</taxon>
        <taxon>Pseudomonadota</taxon>
        <taxon>Alphaproteobacteria</taxon>
        <taxon>Rhodobacterales</taxon>
        <taxon>Roseobacteraceae</taxon>
        <taxon>Jannaschia</taxon>
    </lineage>
</organism>
<protein>
    <recommendedName>
        <fullName evidence="2">Protein-L-isoaspartate O-methyltransferase</fullName>
    </recommendedName>
    <alternativeName>
        <fullName evidence="3">Protein L-isoaspartyl methyltransferase</fullName>
    </alternativeName>
</protein>
<accession>A0ABY8LFI9</accession>
<evidence type="ECO:0000313" key="4">
    <source>
        <dbReference type="EMBL" id="WGH78929.1"/>
    </source>
</evidence>
<reference evidence="4 5" key="1">
    <citation type="submission" date="2023-04" db="EMBL/GenBank/DDBJ databases">
        <title>Jannaschia ovalis sp. nov., a marine bacterium isolated from sea tidal flat.</title>
        <authorList>
            <person name="Kwon D.Y."/>
            <person name="Kim J.-J."/>
        </authorList>
    </citation>
    <scope>NUCLEOTIDE SEQUENCE [LARGE SCALE GENOMIC DNA]</scope>
    <source>
        <strain evidence="4 5">GRR-S6-38</strain>
    </source>
</reference>